<dbReference type="AlphaFoldDB" id="A0A0D6PZU8"/>
<dbReference type="RefSeq" id="WP_187293561.1">
    <property type="nucleotide sequence ID" value="NZ_BANI01000097.1"/>
</dbReference>
<comment type="caution">
    <text evidence="1">The sequence shown here is derived from an EMBL/GenBank/DDBJ whole genome shotgun (WGS) entry which is preliminary data.</text>
</comment>
<dbReference type="EMBL" id="BANI01000097">
    <property type="protein sequence ID" value="GAN96837.1"/>
    <property type="molecule type" value="Genomic_DNA"/>
</dbReference>
<protein>
    <submittedName>
        <fullName evidence="1">Uncharacterized protein</fullName>
    </submittedName>
</protein>
<gene>
    <name evidence="1" type="ORF">Geu3261_0111_035</name>
</gene>
<evidence type="ECO:0000313" key="1">
    <source>
        <dbReference type="EMBL" id="GAN96837.1"/>
    </source>
</evidence>
<sequence>MKTENPKPSPAVETIPDISFELLNQARDGMVIIDAEISQKGCTSG</sequence>
<evidence type="ECO:0000313" key="2">
    <source>
        <dbReference type="Proteomes" id="UP000032675"/>
    </source>
</evidence>
<proteinExistence type="predicted"/>
<name>A0A0D6PZU8_KOMEU</name>
<reference evidence="1 2" key="1">
    <citation type="submission" date="2012-11" db="EMBL/GenBank/DDBJ databases">
        <title>Whole genome sequence of Gluconacetobacter europaeus NBRC3261.</title>
        <authorList>
            <person name="Azuma Y."/>
            <person name="Higashiura N."/>
            <person name="Hirakawa H."/>
            <person name="Matsushita K."/>
        </authorList>
    </citation>
    <scope>NUCLEOTIDE SEQUENCE [LARGE SCALE GENOMIC DNA]</scope>
    <source>
        <strain evidence="1 2">NBRC 3261</strain>
    </source>
</reference>
<dbReference type="Proteomes" id="UP000032675">
    <property type="component" value="Unassembled WGS sequence"/>
</dbReference>
<organism evidence="1 2">
    <name type="scientific">Komagataeibacter europaeus NBRC 3261</name>
    <dbReference type="NCBI Taxonomy" id="1234669"/>
    <lineage>
        <taxon>Bacteria</taxon>
        <taxon>Pseudomonadati</taxon>
        <taxon>Pseudomonadota</taxon>
        <taxon>Alphaproteobacteria</taxon>
        <taxon>Acetobacterales</taxon>
        <taxon>Acetobacteraceae</taxon>
        <taxon>Komagataeibacter</taxon>
    </lineage>
</organism>
<accession>A0A0D6PZU8</accession>